<feature type="transmembrane region" description="Helical" evidence="1">
    <location>
        <begin position="7"/>
        <end position="25"/>
    </location>
</feature>
<dbReference type="EMBL" id="JBITGY010000002">
    <property type="protein sequence ID" value="MFI6497234.1"/>
    <property type="molecule type" value="Genomic_DNA"/>
</dbReference>
<evidence type="ECO:0000313" key="3">
    <source>
        <dbReference type="Proteomes" id="UP001612741"/>
    </source>
</evidence>
<evidence type="ECO:0000256" key="1">
    <source>
        <dbReference type="SAM" id="Phobius"/>
    </source>
</evidence>
<keyword evidence="3" id="KW-1185">Reference proteome</keyword>
<feature type="transmembrane region" description="Helical" evidence="1">
    <location>
        <begin position="117"/>
        <end position="139"/>
    </location>
</feature>
<feature type="transmembrane region" description="Helical" evidence="1">
    <location>
        <begin position="45"/>
        <end position="70"/>
    </location>
</feature>
<keyword evidence="1" id="KW-0812">Transmembrane</keyword>
<proteinExistence type="predicted"/>
<keyword evidence="1" id="KW-1133">Transmembrane helix</keyword>
<gene>
    <name evidence="2" type="ORF">ACIBG2_07625</name>
</gene>
<reference evidence="2 3" key="1">
    <citation type="submission" date="2024-10" db="EMBL/GenBank/DDBJ databases">
        <title>The Natural Products Discovery Center: Release of the First 8490 Sequenced Strains for Exploring Actinobacteria Biosynthetic Diversity.</title>
        <authorList>
            <person name="Kalkreuter E."/>
            <person name="Kautsar S.A."/>
            <person name="Yang D."/>
            <person name="Bader C.D."/>
            <person name="Teijaro C.N."/>
            <person name="Fluegel L."/>
            <person name="Davis C.M."/>
            <person name="Simpson J.R."/>
            <person name="Lauterbach L."/>
            <person name="Steele A.D."/>
            <person name="Gui C."/>
            <person name="Meng S."/>
            <person name="Li G."/>
            <person name="Viehrig K."/>
            <person name="Ye F."/>
            <person name="Su P."/>
            <person name="Kiefer A.F."/>
            <person name="Nichols A."/>
            <person name="Cepeda A.J."/>
            <person name="Yan W."/>
            <person name="Fan B."/>
            <person name="Jiang Y."/>
            <person name="Adhikari A."/>
            <person name="Zheng C.-J."/>
            <person name="Schuster L."/>
            <person name="Cowan T.M."/>
            <person name="Smanski M.J."/>
            <person name="Chevrette M.G."/>
            <person name="De Carvalho L.P.S."/>
            <person name="Shen B."/>
        </authorList>
    </citation>
    <scope>NUCLEOTIDE SEQUENCE [LARGE SCALE GENOMIC DNA]</scope>
    <source>
        <strain evidence="2 3">NPDC050545</strain>
    </source>
</reference>
<comment type="caution">
    <text evidence="2">The sequence shown here is derived from an EMBL/GenBank/DDBJ whole genome shotgun (WGS) entry which is preliminary data.</text>
</comment>
<keyword evidence="1" id="KW-0472">Membrane</keyword>
<evidence type="ECO:0000313" key="2">
    <source>
        <dbReference type="EMBL" id="MFI6497234.1"/>
    </source>
</evidence>
<evidence type="ECO:0008006" key="4">
    <source>
        <dbReference type="Google" id="ProtNLM"/>
    </source>
</evidence>
<name>A0ABW7YPJ0_9ACTN</name>
<dbReference type="Proteomes" id="UP001612741">
    <property type="component" value="Unassembled WGS sequence"/>
</dbReference>
<organism evidence="2 3">
    <name type="scientific">Nonomuraea typhae</name>
    <dbReference type="NCBI Taxonomy" id="2603600"/>
    <lineage>
        <taxon>Bacteria</taxon>
        <taxon>Bacillati</taxon>
        <taxon>Actinomycetota</taxon>
        <taxon>Actinomycetes</taxon>
        <taxon>Streptosporangiales</taxon>
        <taxon>Streptosporangiaceae</taxon>
        <taxon>Nonomuraea</taxon>
    </lineage>
</organism>
<feature type="transmembrane region" description="Helical" evidence="1">
    <location>
        <begin position="202"/>
        <end position="220"/>
    </location>
</feature>
<accession>A0ABW7YPJ0</accession>
<feature type="transmembrane region" description="Helical" evidence="1">
    <location>
        <begin position="82"/>
        <end position="105"/>
    </location>
</feature>
<sequence length="320" mass="33823">MRTRLVGTVWGLIVTAILIVVPLFFRDRLPDPIATHWSDRPDGASSLTGFVLTSTLLWVAVWAVLLGIVFHGRMLERSLSRAYWWGSLVWSSLFVMGLSATTVYANLGRSSWTQAELPGWIVAAVVIASLGAGLAAGFLGKGDPDQAPPAGEAPPTLRLRPGQRSVWVSRVSNPGLIAMDVVSGAAALTVAALGLIGALPAPVWGIVLAAAVIVFVAGLLTSAATVRVTGDGVAIGFGLFGWPVRRIRLSKIEKAWSENRYPSQVGGWGLRGVPGMAAIMLRGGECLVLRYRSGGQLLISVDDARRGASLLNALIEERAA</sequence>
<feature type="transmembrane region" description="Helical" evidence="1">
    <location>
        <begin position="176"/>
        <end position="196"/>
    </location>
</feature>
<protein>
    <recommendedName>
        <fullName evidence="4">DUF1648 domain-containing protein</fullName>
    </recommendedName>
</protein>
<dbReference type="RefSeq" id="WP_397079934.1">
    <property type="nucleotide sequence ID" value="NZ_JBITGY010000002.1"/>
</dbReference>